<dbReference type="Pfam" id="PF05866">
    <property type="entry name" value="RusA"/>
    <property type="match status" value="1"/>
</dbReference>
<protein>
    <submittedName>
        <fullName evidence="1">Holliday junction resolvase RusA-like endonuclease</fullName>
    </submittedName>
</protein>
<comment type="caution">
    <text evidence="1">The sequence shown here is derived from an EMBL/GenBank/DDBJ whole genome shotgun (WGS) entry which is preliminary data.</text>
</comment>
<sequence>MTGYTPYVAAMPEYFEAAVDAVAFQVDGTPAPQGSKKGFSRIGSTRVAMVESSDKVKPWRAAVKTAGEDAMNGRAPLDGPLTVLITFRLAKPKTVKRDLPTVYPDLDKLVRSTFDGLTAAGVIADDARICDLHTYKRYGEPGADITVICTPDVEAVAA</sequence>
<dbReference type="RefSeq" id="WP_141881347.1">
    <property type="nucleotide sequence ID" value="NZ_VFOM01000002.1"/>
</dbReference>
<dbReference type="GO" id="GO:0000287">
    <property type="term" value="F:magnesium ion binding"/>
    <property type="evidence" value="ECO:0007669"/>
    <property type="project" value="InterPro"/>
</dbReference>
<keyword evidence="1" id="KW-0255">Endonuclease</keyword>
<dbReference type="AlphaFoldDB" id="A0A542YF51"/>
<dbReference type="Proteomes" id="UP000317998">
    <property type="component" value="Unassembled WGS sequence"/>
</dbReference>
<dbReference type="GO" id="GO:0004519">
    <property type="term" value="F:endonuclease activity"/>
    <property type="evidence" value="ECO:0007669"/>
    <property type="project" value="UniProtKB-KW"/>
</dbReference>
<gene>
    <name evidence="1" type="ORF">FB562_2224</name>
</gene>
<dbReference type="EMBL" id="VFOM01000002">
    <property type="protein sequence ID" value="TQL46700.1"/>
    <property type="molecule type" value="Genomic_DNA"/>
</dbReference>
<dbReference type="GO" id="GO:0006281">
    <property type="term" value="P:DNA repair"/>
    <property type="evidence" value="ECO:0007669"/>
    <property type="project" value="InterPro"/>
</dbReference>
<name>A0A542YF51_9MICO</name>
<reference evidence="1 2" key="1">
    <citation type="submission" date="2019-06" db="EMBL/GenBank/DDBJ databases">
        <title>Sequencing the genomes of 1000 actinobacteria strains.</title>
        <authorList>
            <person name="Klenk H.-P."/>
        </authorList>
    </citation>
    <scope>NUCLEOTIDE SEQUENCE [LARGE SCALE GENOMIC DNA]</scope>
    <source>
        <strain evidence="1 2">DSM 26477</strain>
    </source>
</reference>
<dbReference type="GO" id="GO:0006310">
    <property type="term" value="P:DNA recombination"/>
    <property type="evidence" value="ECO:0007669"/>
    <property type="project" value="InterPro"/>
</dbReference>
<keyword evidence="1" id="KW-0540">Nuclease</keyword>
<dbReference type="SUPFAM" id="SSF103084">
    <property type="entry name" value="Holliday junction resolvase RusA"/>
    <property type="match status" value="1"/>
</dbReference>
<dbReference type="InterPro" id="IPR008822">
    <property type="entry name" value="Endonuclease_RusA-like"/>
</dbReference>
<dbReference type="Gene3D" id="3.30.1330.70">
    <property type="entry name" value="Holliday junction resolvase RusA"/>
    <property type="match status" value="1"/>
</dbReference>
<dbReference type="InterPro" id="IPR036614">
    <property type="entry name" value="RusA-like_sf"/>
</dbReference>
<keyword evidence="2" id="KW-1185">Reference proteome</keyword>
<keyword evidence="1" id="KW-0378">Hydrolase</keyword>
<evidence type="ECO:0000313" key="1">
    <source>
        <dbReference type="EMBL" id="TQL46700.1"/>
    </source>
</evidence>
<organism evidence="1 2">
    <name type="scientific">Homoserinimonas aerilata</name>
    <dbReference type="NCBI Taxonomy" id="1162970"/>
    <lineage>
        <taxon>Bacteria</taxon>
        <taxon>Bacillati</taxon>
        <taxon>Actinomycetota</taxon>
        <taxon>Actinomycetes</taxon>
        <taxon>Micrococcales</taxon>
        <taxon>Microbacteriaceae</taxon>
        <taxon>Homoserinimonas</taxon>
    </lineage>
</organism>
<proteinExistence type="predicted"/>
<dbReference type="OrthoDB" id="3732467at2"/>
<accession>A0A542YF51</accession>
<evidence type="ECO:0000313" key="2">
    <source>
        <dbReference type="Proteomes" id="UP000317998"/>
    </source>
</evidence>